<keyword evidence="9" id="KW-1185">Reference proteome</keyword>
<organism evidence="8 9">
    <name type="scientific">Rhynchospora pubera</name>
    <dbReference type="NCBI Taxonomy" id="906938"/>
    <lineage>
        <taxon>Eukaryota</taxon>
        <taxon>Viridiplantae</taxon>
        <taxon>Streptophyta</taxon>
        <taxon>Embryophyta</taxon>
        <taxon>Tracheophyta</taxon>
        <taxon>Spermatophyta</taxon>
        <taxon>Magnoliopsida</taxon>
        <taxon>Liliopsida</taxon>
        <taxon>Poales</taxon>
        <taxon>Cyperaceae</taxon>
        <taxon>Cyperoideae</taxon>
        <taxon>Rhynchosporeae</taxon>
        <taxon>Rhynchospora</taxon>
    </lineage>
</organism>
<dbReference type="AlphaFoldDB" id="A0AAV8AP62"/>
<dbReference type="InterPro" id="IPR014724">
    <property type="entry name" value="RNA_pol_RPB2_OB-fold"/>
</dbReference>
<dbReference type="Gene3D" id="2.40.50.150">
    <property type="match status" value="1"/>
</dbReference>
<keyword evidence="5" id="KW-0548">Nucleotidyltransferase</keyword>
<keyword evidence="3 8" id="KW-0240">DNA-directed RNA polymerase</keyword>
<dbReference type="GO" id="GO:0003899">
    <property type="term" value="F:DNA-directed RNA polymerase activity"/>
    <property type="evidence" value="ECO:0007669"/>
    <property type="project" value="UniProtKB-EC"/>
</dbReference>
<evidence type="ECO:0000256" key="5">
    <source>
        <dbReference type="ARBA" id="ARBA00022695"/>
    </source>
</evidence>
<accession>A0AAV8AP62</accession>
<evidence type="ECO:0000256" key="2">
    <source>
        <dbReference type="ARBA" id="ARBA00012418"/>
    </source>
</evidence>
<dbReference type="EC" id="2.7.7.6" evidence="2"/>
<dbReference type="InterPro" id="IPR015712">
    <property type="entry name" value="DNA-dir_RNA_pol_su2"/>
</dbReference>
<dbReference type="GO" id="GO:0003677">
    <property type="term" value="F:DNA binding"/>
    <property type="evidence" value="ECO:0007669"/>
    <property type="project" value="InterPro"/>
</dbReference>
<keyword evidence="6" id="KW-0804">Transcription</keyword>
<dbReference type="GO" id="GO:0000428">
    <property type="term" value="C:DNA-directed RNA polymerase complex"/>
    <property type="evidence" value="ECO:0007669"/>
    <property type="project" value="UniProtKB-KW"/>
</dbReference>
<name>A0AAV8AP62_9POAL</name>
<protein>
    <recommendedName>
        <fullName evidence="2">DNA-directed RNA polymerase</fullName>
        <ecNumber evidence="2">2.7.7.6</ecNumber>
    </recommendedName>
</protein>
<evidence type="ECO:0000256" key="6">
    <source>
        <dbReference type="ARBA" id="ARBA00023163"/>
    </source>
</evidence>
<dbReference type="Proteomes" id="UP001140206">
    <property type="component" value="Unassembled WGS sequence"/>
</dbReference>
<comment type="caution">
    <text evidence="8">The sequence shown here is derived from an EMBL/GenBank/DDBJ whole genome shotgun (WGS) entry which is preliminary data.</text>
</comment>
<dbReference type="InterPro" id="IPR037033">
    <property type="entry name" value="DNA-dir_RNAP_su2_hyb_sf"/>
</dbReference>
<dbReference type="GO" id="GO:0032549">
    <property type="term" value="F:ribonucleoside binding"/>
    <property type="evidence" value="ECO:0007669"/>
    <property type="project" value="InterPro"/>
</dbReference>
<dbReference type="EMBL" id="JAMFTS010006337">
    <property type="protein sequence ID" value="KAJ4732405.1"/>
    <property type="molecule type" value="Genomic_DNA"/>
</dbReference>
<dbReference type="GO" id="GO:0006351">
    <property type="term" value="P:DNA-templated transcription"/>
    <property type="evidence" value="ECO:0007669"/>
    <property type="project" value="InterPro"/>
</dbReference>
<evidence type="ECO:0000313" key="9">
    <source>
        <dbReference type="Proteomes" id="UP001140206"/>
    </source>
</evidence>
<dbReference type="InterPro" id="IPR007120">
    <property type="entry name" value="DNA-dir_RNAP_su2_dom"/>
</dbReference>
<evidence type="ECO:0000259" key="7">
    <source>
        <dbReference type="Pfam" id="PF00562"/>
    </source>
</evidence>
<dbReference type="SUPFAM" id="SSF64484">
    <property type="entry name" value="beta and beta-prime subunits of DNA dependent RNA-polymerase"/>
    <property type="match status" value="1"/>
</dbReference>
<evidence type="ECO:0000256" key="1">
    <source>
        <dbReference type="ARBA" id="ARBA00006835"/>
    </source>
</evidence>
<keyword evidence="4" id="KW-0808">Transferase</keyword>
<feature type="domain" description="DNA-directed RNA polymerase subunit 2 hybrid-binding" evidence="7">
    <location>
        <begin position="1"/>
        <end position="118"/>
    </location>
</feature>
<evidence type="ECO:0000313" key="8">
    <source>
        <dbReference type="EMBL" id="KAJ4732405.1"/>
    </source>
</evidence>
<comment type="similarity">
    <text evidence="1">Belongs to the RNA polymerase beta chain family.</text>
</comment>
<evidence type="ECO:0000256" key="3">
    <source>
        <dbReference type="ARBA" id="ARBA00022478"/>
    </source>
</evidence>
<dbReference type="Pfam" id="PF00562">
    <property type="entry name" value="RNA_pol_Rpb2_6"/>
    <property type="match status" value="1"/>
</dbReference>
<reference evidence="8" key="1">
    <citation type="submission" date="2022-08" db="EMBL/GenBank/DDBJ databases">
        <authorList>
            <person name="Marques A."/>
        </authorList>
    </citation>
    <scope>NUCLEOTIDE SEQUENCE</scope>
    <source>
        <strain evidence="8">RhyPub2mFocal</strain>
        <tissue evidence="8">Leaves</tissue>
    </source>
</reference>
<gene>
    <name evidence="8" type="ORF">LUZ62_007000</name>
</gene>
<proteinExistence type="inferred from homology"/>
<dbReference type="PANTHER" id="PTHR20856">
    <property type="entry name" value="DNA-DIRECTED RNA POLYMERASE I SUBUNIT 2"/>
    <property type="match status" value="1"/>
</dbReference>
<evidence type="ECO:0000256" key="4">
    <source>
        <dbReference type="ARBA" id="ARBA00022679"/>
    </source>
</evidence>
<sequence>MPWEGYNFEDAVLISERLIYEDIFTSFHIRRYEVKTYVTIEGREIITKKIPHLETHFLRKLDRNGIVMLGSWVETGDILVGKLTPMMEDELVPEDRLLGALFGNDLGTTKETSLRLPIGGKRSRY</sequence>
<dbReference type="Gene3D" id="2.40.270.10">
    <property type="entry name" value="DNA-directed RNA polymerase, subunit 2, domain 6"/>
    <property type="match status" value="1"/>
</dbReference>